<dbReference type="Proteomes" id="UP000541444">
    <property type="component" value="Unassembled WGS sequence"/>
</dbReference>
<keyword evidence="4" id="KW-1185">Reference proteome</keyword>
<dbReference type="InterPro" id="IPR019557">
    <property type="entry name" value="AminoTfrase-like_pln_mobile"/>
</dbReference>
<protein>
    <recommendedName>
        <fullName evidence="2">Aminotransferase-like plant mobile domain-containing protein</fullName>
    </recommendedName>
</protein>
<evidence type="ECO:0000313" key="3">
    <source>
        <dbReference type="EMBL" id="KAF6151820.1"/>
    </source>
</evidence>
<dbReference type="Pfam" id="PF10536">
    <property type="entry name" value="PMD"/>
    <property type="match status" value="1"/>
</dbReference>
<dbReference type="EMBL" id="JACGCM010001659">
    <property type="protein sequence ID" value="KAF6151820.1"/>
    <property type="molecule type" value="Genomic_DNA"/>
</dbReference>
<dbReference type="OrthoDB" id="1938336at2759"/>
<feature type="transmembrane region" description="Helical" evidence="1">
    <location>
        <begin position="113"/>
        <end position="134"/>
    </location>
</feature>
<accession>A0A7J7MAL9</accession>
<evidence type="ECO:0000256" key="1">
    <source>
        <dbReference type="SAM" id="Phobius"/>
    </source>
</evidence>
<reference evidence="3 4" key="1">
    <citation type="journal article" date="2020" name="IScience">
        <title>Genome Sequencing of the Endangered Kingdonia uniflora (Circaeasteraceae, Ranunculales) Reveals Potential Mechanisms of Evolutionary Specialization.</title>
        <authorList>
            <person name="Sun Y."/>
            <person name="Deng T."/>
            <person name="Zhang A."/>
            <person name="Moore M.J."/>
            <person name="Landis J.B."/>
            <person name="Lin N."/>
            <person name="Zhang H."/>
            <person name="Zhang X."/>
            <person name="Huang J."/>
            <person name="Zhang X."/>
            <person name="Sun H."/>
            <person name="Wang H."/>
        </authorList>
    </citation>
    <scope>NUCLEOTIDE SEQUENCE [LARGE SCALE GENOMIC DNA]</scope>
    <source>
        <strain evidence="3">TB1705</strain>
        <tissue evidence="3">Leaf</tissue>
    </source>
</reference>
<keyword evidence="1" id="KW-0812">Transmembrane</keyword>
<feature type="non-terminal residue" evidence="3">
    <location>
        <position position="1"/>
    </location>
</feature>
<comment type="caution">
    <text evidence="3">The sequence shown here is derived from an EMBL/GenBank/DDBJ whole genome shotgun (WGS) entry which is preliminary data.</text>
</comment>
<name>A0A7J7MAL9_9MAGN</name>
<dbReference type="InterPro" id="IPR044824">
    <property type="entry name" value="MAIN-like"/>
</dbReference>
<feature type="domain" description="Aminotransferase-like plant mobile" evidence="2">
    <location>
        <begin position="20"/>
        <end position="61"/>
    </location>
</feature>
<dbReference type="AlphaFoldDB" id="A0A7J7MAL9"/>
<keyword evidence="1" id="KW-0472">Membrane</keyword>
<keyword evidence="1" id="KW-1133">Transmembrane helix</keyword>
<evidence type="ECO:0000313" key="4">
    <source>
        <dbReference type="Proteomes" id="UP000541444"/>
    </source>
</evidence>
<gene>
    <name evidence="3" type="ORF">GIB67_010394</name>
</gene>
<dbReference type="GO" id="GO:0010073">
    <property type="term" value="P:meristem maintenance"/>
    <property type="evidence" value="ECO:0007669"/>
    <property type="project" value="InterPro"/>
</dbReference>
<evidence type="ECO:0000259" key="2">
    <source>
        <dbReference type="Pfam" id="PF10536"/>
    </source>
</evidence>
<dbReference type="PANTHER" id="PTHR46033">
    <property type="entry name" value="PROTEIN MAIN-LIKE 2"/>
    <property type="match status" value="1"/>
</dbReference>
<organism evidence="3 4">
    <name type="scientific">Kingdonia uniflora</name>
    <dbReference type="NCBI Taxonomy" id="39325"/>
    <lineage>
        <taxon>Eukaryota</taxon>
        <taxon>Viridiplantae</taxon>
        <taxon>Streptophyta</taxon>
        <taxon>Embryophyta</taxon>
        <taxon>Tracheophyta</taxon>
        <taxon>Spermatophyta</taxon>
        <taxon>Magnoliopsida</taxon>
        <taxon>Ranunculales</taxon>
        <taxon>Circaeasteraceae</taxon>
        <taxon>Kingdonia</taxon>
    </lineage>
</organism>
<sequence>MKLVDDMGFELFCSINVGNSDNRLIHALVEQWWPSTHTFHFLCGELDFTPLDFVMLTGISFGRGLELPYDERYSKLEETEKMFSGITRSDIRLYQGLNEISVLRDRKVKKSIAGFYAVLEFLFFVYCRVGMYLVK</sequence>
<dbReference type="PANTHER" id="PTHR46033:SF8">
    <property type="entry name" value="PROTEIN MAINTENANCE OF MERISTEMS-LIKE"/>
    <property type="match status" value="1"/>
</dbReference>
<proteinExistence type="predicted"/>